<evidence type="ECO:0008006" key="4">
    <source>
        <dbReference type="Google" id="ProtNLM"/>
    </source>
</evidence>
<feature type="compositionally biased region" description="Polar residues" evidence="1">
    <location>
        <begin position="43"/>
        <end position="64"/>
    </location>
</feature>
<feature type="compositionally biased region" description="Low complexity" evidence="1">
    <location>
        <begin position="65"/>
        <end position="74"/>
    </location>
</feature>
<dbReference type="AlphaFoldDB" id="A0A2P6NJJ8"/>
<proteinExistence type="predicted"/>
<name>A0A2P6NJJ8_9EUKA</name>
<dbReference type="InterPro" id="IPR029071">
    <property type="entry name" value="Ubiquitin-like_domsf"/>
</dbReference>
<sequence>MTSNEEPPKSHWPPLKRPREDVVVIGAPADVPLQRSSRHPRCQTPSSLRKSSRTTVAEKASSSGTKTNPPSTSTDDTRSTFEVHCYIFSGPNYKVRVTPKTRVYQIRSTMKRESGMSLEGYLMRLDGERIWNERGTVEQCGMEEGSIIEISPPTTRKIDGKTFVATLALKHHQNEWRETTFHEEVVVFLETFSVEGTRYYQDNHITGSWYE</sequence>
<gene>
    <name evidence="2" type="ORF">PROFUN_04105</name>
</gene>
<evidence type="ECO:0000313" key="2">
    <source>
        <dbReference type="EMBL" id="PRP84114.1"/>
    </source>
</evidence>
<evidence type="ECO:0000256" key="1">
    <source>
        <dbReference type="SAM" id="MobiDB-lite"/>
    </source>
</evidence>
<evidence type="ECO:0000313" key="3">
    <source>
        <dbReference type="Proteomes" id="UP000241769"/>
    </source>
</evidence>
<protein>
    <recommendedName>
        <fullName evidence="4">Ubiquitin-like domain-containing protein</fullName>
    </recommendedName>
</protein>
<comment type="caution">
    <text evidence="2">The sequence shown here is derived from an EMBL/GenBank/DDBJ whole genome shotgun (WGS) entry which is preliminary data.</text>
</comment>
<keyword evidence="3" id="KW-1185">Reference proteome</keyword>
<dbReference type="InParanoid" id="A0A2P6NJJ8"/>
<dbReference type="SUPFAM" id="SSF54236">
    <property type="entry name" value="Ubiquitin-like"/>
    <property type="match status" value="1"/>
</dbReference>
<organism evidence="2 3">
    <name type="scientific">Planoprotostelium fungivorum</name>
    <dbReference type="NCBI Taxonomy" id="1890364"/>
    <lineage>
        <taxon>Eukaryota</taxon>
        <taxon>Amoebozoa</taxon>
        <taxon>Evosea</taxon>
        <taxon>Variosea</taxon>
        <taxon>Cavosteliida</taxon>
        <taxon>Cavosteliaceae</taxon>
        <taxon>Planoprotostelium</taxon>
    </lineage>
</organism>
<reference evidence="2 3" key="1">
    <citation type="journal article" date="2018" name="Genome Biol. Evol.">
        <title>Multiple Roots of Fruiting Body Formation in Amoebozoa.</title>
        <authorList>
            <person name="Hillmann F."/>
            <person name="Forbes G."/>
            <person name="Novohradska S."/>
            <person name="Ferling I."/>
            <person name="Riege K."/>
            <person name="Groth M."/>
            <person name="Westermann M."/>
            <person name="Marz M."/>
            <person name="Spaller T."/>
            <person name="Winckler T."/>
            <person name="Schaap P."/>
            <person name="Glockner G."/>
        </authorList>
    </citation>
    <scope>NUCLEOTIDE SEQUENCE [LARGE SCALE GENOMIC DNA]</scope>
    <source>
        <strain evidence="2 3">Jena</strain>
    </source>
</reference>
<dbReference type="Gene3D" id="3.10.20.90">
    <property type="entry name" value="Phosphatidylinositol 3-kinase Catalytic Subunit, Chain A, domain 1"/>
    <property type="match status" value="1"/>
</dbReference>
<dbReference type="EMBL" id="MDYQ01000069">
    <property type="protein sequence ID" value="PRP84114.1"/>
    <property type="molecule type" value="Genomic_DNA"/>
</dbReference>
<feature type="region of interest" description="Disordered" evidence="1">
    <location>
        <begin position="1"/>
        <end position="77"/>
    </location>
</feature>
<dbReference type="Proteomes" id="UP000241769">
    <property type="component" value="Unassembled WGS sequence"/>
</dbReference>
<accession>A0A2P6NJJ8</accession>